<dbReference type="Pfam" id="PF20325">
    <property type="entry name" value="DUF6620"/>
    <property type="match status" value="1"/>
</dbReference>
<name>A0ABM6Z232_9ACTO</name>
<sequence>MSGYSAESYYRLDLPHGFSRPMNVGIPGEEMVHLHYPQVPANLPPGAAEYAQAWWQTWSPLLDGHIDVARAAEAGNIPQAEQLLYNWEQSVLRASADAHQMGDFQGGRTLVIGSDEIEGRFADVVDALREFMRVRAAGGDDSEAVGTAHLAIGDLHIDLNRFVALFLASPTVTVTAQVEEADPADLAAEAEPVGQLDASRRVPSDVPDAFNDTPWDTPWDTPRGTPRDIAADIEF</sequence>
<feature type="region of interest" description="Disordered" evidence="1">
    <location>
        <begin position="191"/>
        <end position="235"/>
    </location>
</feature>
<dbReference type="RefSeq" id="WP_120203330.1">
    <property type="nucleotide sequence ID" value="NZ_CP032514.1"/>
</dbReference>
<gene>
    <name evidence="2" type="ORF">D5R93_01310</name>
</gene>
<accession>A0ABM6Z232</accession>
<protein>
    <submittedName>
        <fullName evidence="2">Uncharacterized protein</fullName>
    </submittedName>
</protein>
<dbReference type="Proteomes" id="UP000273001">
    <property type="component" value="Chromosome"/>
</dbReference>
<reference evidence="2 3" key="1">
    <citation type="submission" date="2018-09" db="EMBL/GenBank/DDBJ databases">
        <authorList>
            <person name="Li J."/>
        </authorList>
    </citation>
    <scope>NUCLEOTIDE SEQUENCE [LARGE SCALE GENOMIC DNA]</scope>
    <source>
        <strain evidence="2 3">2129</strain>
    </source>
</reference>
<keyword evidence="3" id="KW-1185">Reference proteome</keyword>
<evidence type="ECO:0000313" key="3">
    <source>
        <dbReference type="Proteomes" id="UP000273001"/>
    </source>
</evidence>
<dbReference type="EMBL" id="CP032514">
    <property type="protein sequence ID" value="AYD89031.1"/>
    <property type="molecule type" value="Genomic_DNA"/>
</dbReference>
<organism evidence="2 3">
    <name type="scientific">Actinomyces lilanjuaniae</name>
    <dbReference type="NCBI Taxonomy" id="2321394"/>
    <lineage>
        <taxon>Bacteria</taxon>
        <taxon>Bacillati</taxon>
        <taxon>Actinomycetota</taxon>
        <taxon>Actinomycetes</taxon>
        <taxon>Actinomycetales</taxon>
        <taxon>Actinomycetaceae</taxon>
        <taxon>Actinomyces</taxon>
    </lineage>
</organism>
<evidence type="ECO:0000313" key="2">
    <source>
        <dbReference type="EMBL" id="AYD89031.1"/>
    </source>
</evidence>
<dbReference type="InterPro" id="IPR046728">
    <property type="entry name" value="DUF6620"/>
</dbReference>
<proteinExistence type="predicted"/>
<feature type="compositionally biased region" description="Basic and acidic residues" evidence="1">
    <location>
        <begin position="225"/>
        <end position="235"/>
    </location>
</feature>
<evidence type="ECO:0000256" key="1">
    <source>
        <dbReference type="SAM" id="MobiDB-lite"/>
    </source>
</evidence>